<evidence type="ECO:0000313" key="3">
    <source>
        <dbReference type="EMBL" id="KAG6693744.1"/>
    </source>
</evidence>
<dbReference type="GO" id="GO:0010150">
    <property type="term" value="P:leaf senescence"/>
    <property type="evidence" value="ECO:0007669"/>
    <property type="project" value="UniProtKB-ARBA"/>
</dbReference>
<comment type="similarity">
    <text evidence="1">Belongs to the senescence regulator S40 family.</text>
</comment>
<dbReference type="PANTHER" id="PTHR33083">
    <property type="entry name" value="EXPRESSED PROTEIN"/>
    <property type="match status" value="1"/>
</dbReference>
<organism evidence="2 4">
    <name type="scientific">Carya illinoinensis</name>
    <name type="common">Pecan</name>
    <dbReference type="NCBI Taxonomy" id="32201"/>
    <lineage>
        <taxon>Eukaryota</taxon>
        <taxon>Viridiplantae</taxon>
        <taxon>Streptophyta</taxon>
        <taxon>Embryophyta</taxon>
        <taxon>Tracheophyta</taxon>
        <taxon>Spermatophyta</taxon>
        <taxon>Magnoliopsida</taxon>
        <taxon>eudicotyledons</taxon>
        <taxon>Gunneridae</taxon>
        <taxon>Pentapetalae</taxon>
        <taxon>rosids</taxon>
        <taxon>fabids</taxon>
        <taxon>Fagales</taxon>
        <taxon>Juglandaceae</taxon>
        <taxon>Carya</taxon>
    </lineage>
</organism>
<dbReference type="PANTHER" id="PTHR33083:SF116">
    <property type="entry name" value="OS04G0413900 PROTEIN"/>
    <property type="match status" value="1"/>
</dbReference>
<name>A0A8T1PJE9_CARIL</name>
<gene>
    <name evidence="2" type="ORF">CIPAW_09G016700</name>
    <name evidence="3" type="ORF">I3842_09G016400</name>
</gene>
<keyword evidence="4" id="KW-1185">Reference proteome</keyword>
<protein>
    <submittedName>
        <fullName evidence="2">Uncharacterized protein</fullName>
    </submittedName>
</protein>
<dbReference type="EMBL" id="CM031833">
    <property type="protein sequence ID" value="KAG6693744.1"/>
    <property type="molecule type" value="Genomic_DNA"/>
</dbReference>
<dbReference type="Pfam" id="PF04520">
    <property type="entry name" value="Senescence_reg"/>
    <property type="match status" value="1"/>
</dbReference>
<comment type="caution">
    <text evidence="2">The sequence shown here is derived from an EMBL/GenBank/DDBJ whole genome shotgun (WGS) entry which is preliminary data.</text>
</comment>
<dbReference type="InterPro" id="IPR007608">
    <property type="entry name" value="Senescence_reg_S40"/>
</dbReference>
<dbReference type="Proteomes" id="UP000811246">
    <property type="component" value="Chromosome 9"/>
</dbReference>
<sequence>MESTGYRHIRSTSSDRFLGLFSSTPSSSAASSGGGEDELNEAEIFWTADFIEPIHSNSNHNHHRRLSFHQQTGSGILSVLPEADHLSFRTLHDGLVLCRKPSISTASSSSSKAIPSIPRPPEREYCEPIQGRKFHQSAPMKVPVLSQAMAKRRKEQLDDMDVGDGDDAEMLPPHEIVARGSGVSPKTTFSVLEGVGRTLKGRDLRQILDQEDNNVDEIRHPLIFLRYPSSISCWLAFEF</sequence>
<dbReference type="AlphaFoldDB" id="A0A8T1PJE9"/>
<dbReference type="EMBL" id="CM031817">
    <property type="protein sequence ID" value="KAG6640620.1"/>
    <property type="molecule type" value="Genomic_DNA"/>
</dbReference>
<reference evidence="3" key="2">
    <citation type="submission" date="2021-01" db="EMBL/GenBank/DDBJ databases">
        <authorList>
            <person name="Lovell J.T."/>
            <person name="Bentley N."/>
            <person name="Bhattarai G."/>
            <person name="Jenkins J.W."/>
            <person name="Sreedasyam A."/>
            <person name="Alarcon Y."/>
            <person name="Bock C."/>
            <person name="Boston L."/>
            <person name="Carlson J."/>
            <person name="Cervantes K."/>
            <person name="Clermont K."/>
            <person name="Krom N."/>
            <person name="Kubenka K."/>
            <person name="Mamidi S."/>
            <person name="Mattison C."/>
            <person name="Monteros M."/>
            <person name="Pisani C."/>
            <person name="Plott C."/>
            <person name="Rajasekar S."/>
            <person name="Rhein H.S."/>
            <person name="Rohla C."/>
            <person name="Song M."/>
            <person name="Hilaire R.S."/>
            <person name="Shu S."/>
            <person name="Wells L."/>
            <person name="Wang X."/>
            <person name="Webber J."/>
            <person name="Heerema R.J."/>
            <person name="Klein P."/>
            <person name="Conner P."/>
            <person name="Grauke L."/>
            <person name="Grimwood J."/>
            <person name="Schmutz J."/>
            <person name="Randall J.J."/>
        </authorList>
    </citation>
    <scope>NUCLEOTIDE SEQUENCE</scope>
    <source>
        <tissue evidence="3">Leaf</tissue>
    </source>
</reference>
<dbReference type="Proteomes" id="UP000811609">
    <property type="component" value="Chromosome 9"/>
</dbReference>
<accession>A0A8T1PJE9</accession>
<proteinExistence type="inferred from homology"/>
<reference evidence="2" key="1">
    <citation type="submission" date="2020-12" db="EMBL/GenBank/DDBJ databases">
        <title>WGS assembly of Carya illinoinensis cv. Pawnee.</title>
        <authorList>
            <person name="Platts A."/>
            <person name="Shu S."/>
            <person name="Wright S."/>
            <person name="Barry K."/>
            <person name="Edger P."/>
            <person name="Pires J.C."/>
            <person name="Schmutz J."/>
        </authorList>
    </citation>
    <scope>NUCLEOTIDE SEQUENCE</scope>
    <source>
        <tissue evidence="2">Leaf</tissue>
    </source>
</reference>
<evidence type="ECO:0000313" key="2">
    <source>
        <dbReference type="EMBL" id="KAG6640620.1"/>
    </source>
</evidence>
<evidence type="ECO:0000256" key="1">
    <source>
        <dbReference type="ARBA" id="ARBA00034773"/>
    </source>
</evidence>
<evidence type="ECO:0000313" key="4">
    <source>
        <dbReference type="Proteomes" id="UP000811609"/>
    </source>
</evidence>